<evidence type="ECO:0000259" key="1">
    <source>
        <dbReference type="Pfam" id="PF04909"/>
    </source>
</evidence>
<feature type="domain" description="Amidohydrolase-related" evidence="1">
    <location>
        <begin position="61"/>
        <end position="261"/>
    </location>
</feature>
<name>A0A7W2AIN2_9BACL</name>
<organism evidence="2 3">
    <name type="scientific">Thermoactinomyces daqus</name>
    <dbReference type="NCBI Taxonomy" id="1329516"/>
    <lineage>
        <taxon>Bacteria</taxon>
        <taxon>Bacillati</taxon>
        <taxon>Bacillota</taxon>
        <taxon>Bacilli</taxon>
        <taxon>Bacillales</taxon>
        <taxon>Thermoactinomycetaceae</taxon>
        <taxon>Thermoactinomyces</taxon>
    </lineage>
</organism>
<dbReference type="GO" id="GO:0016787">
    <property type="term" value="F:hydrolase activity"/>
    <property type="evidence" value="ECO:0007669"/>
    <property type="project" value="UniProtKB-KW"/>
</dbReference>
<proteinExistence type="predicted"/>
<gene>
    <name evidence="2" type="ORF">H1164_09100</name>
</gene>
<dbReference type="Proteomes" id="UP000530514">
    <property type="component" value="Unassembled WGS sequence"/>
</dbReference>
<dbReference type="InterPro" id="IPR032466">
    <property type="entry name" value="Metal_Hydrolase"/>
</dbReference>
<dbReference type="Pfam" id="PF04909">
    <property type="entry name" value="Amidohydro_2"/>
    <property type="match status" value="1"/>
</dbReference>
<evidence type="ECO:0000313" key="2">
    <source>
        <dbReference type="EMBL" id="MBA4543058.1"/>
    </source>
</evidence>
<comment type="caution">
    <text evidence="2">The sequence shown here is derived from an EMBL/GenBank/DDBJ whole genome shotgun (WGS) entry which is preliminary data.</text>
</comment>
<dbReference type="EMBL" id="JACEIP010000011">
    <property type="protein sequence ID" value="MBA4543058.1"/>
    <property type="molecule type" value="Genomic_DNA"/>
</dbReference>
<dbReference type="OrthoDB" id="9777673at2"/>
<keyword evidence="3" id="KW-1185">Reference proteome</keyword>
<dbReference type="Gene3D" id="3.20.20.140">
    <property type="entry name" value="Metal-dependent hydrolases"/>
    <property type="match status" value="1"/>
</dbReference>
<evidence type="ECO:0000313" key="3">
    <source>
        <dbReference type="Proteomes" id="UP000530514"/>
    </source>
</evidence>
<keyword evidence="2" id="KW-0378">Hydrolase</keyword>
<dbReference type="RefSeq" id="WP_033099854.1">
    <property type="nucleotide sequence ID" value="NZ_JACEIP010000011.1"/>
</dbReference>
<sequence length="261" mass="29339">MIIDSHSHVMLPVEKQIELMNEAGIDKTILFYTSIHPERATDFQSYEKEMRKLFKILGGHVNDAKGREKGIEEQLQSIRLYPDRFLGFGSVPNGLNDEKTAEWVEKQVIGNGFKGLGEFTLAPGQINTLEPVFKSSCEFGYLPIWVHTLHPLGLSDIKELAELAKKYAKVPVIFGHLGGLNWLDTIKITKEISNAYLDVSAFYTTVALSLAMLELPERTLFSSDSPYGDPLLVRMAVERHSNDPYTRKCVLGDNIAKLLNL</sequence>
<reference evidence="2 3" key="1">
    <citation type="submission" date="2020-07" db="EMBL/GenBank/DDBJ databases">
        <authorList>
            <person name="Feng H."/>
        </authorList>
    </citation>
    <scope>NUCLEOTIDE SEQUENCE [LARGE SCALE GENOMIC DNA]</scope>
    <source>
        <strain evidence="3">s-11</strain>
    </source>
</reference>
<protein>
    <submittedName>
        <fullName evidence="2">Amidohydrolase family protein</fullName>
    </submittedName>
</protein>
<dbReference type="AlphaFoldDB" id="A0A7W2AIN2"/>
<accession>A0A7W2AIN2</accession>
<dbReference type="SUPFAM" id="SSF51556">
    <property type="entry name" value="Metallo-dependent hydrolases"/>
    <property type="match status" value="1"/>
</dbReference>
<dbReference type="InterPro" id="IPR006680">
    <property type="entry name" value="Amidohydro-rel"/>
</dbReference>